<dbReference type="AlphaFoldDB" id="A0A9R1XL94"/>
<evidence type="ECO:0000313" key="2">
    <source>
        <dbReference type="Proteomes" id="UP000235145"/>
    </source>
</evidence>
<dbReference type="PANTHER" id="PTHR11241:SF0">
    <property type="entry name" value="DEOXYURIDINE 5'-TRIPHOSPHATE NUCLEOTIDOHYDROLASE"/>
    <property type="match status" value="1"/>
</dbReference>
<dbReference type="GO" id="GO:0006226">
    <property type="term" value="P:dUMP biosynthetic process"/>
    <property type="evidence" value="ECO:0000318"/>
    <property type="project" value="GO_Central"/>
</dbReference>
<dbReference type="Gramene" id="rna-gnl|WGS:NBSK|LSAT_0X21921_mrna">
    <property type="protein sequence ID" value="cds-PLY80374.1"/>
    <property type="gene ID" value="gene-LSAT_0X21921"/>
</dbReference>
<dbReference type="PANTHER" id="PTHR11241">
    <property type="entry name" value="DEOXYURIDINE 5'-TRIPHOSPHATE NUCLEOTIDOHYDROLASE"/>
    <property type="match status" value="1"/>
</dbReference>
<dbReference type="GO" id="GO:0046081">
    <property type="term" value="P:dUTP catabolic process"/>
    <property type="evidence" value="ECO:0000318"/>
    <property type="project" value="GO_Central"/>
</dbReference>
<reference evidence="1 2" key="1">
    <citation type="journal article" date="2017" name="Nat. Commun.">
        <title>Genome assembly with in vitro proximity ligation data and whole-genome triplication in lettuce.</title>
        <authorList>
            <person name="Reyes-Chin-Wo S."/>
            <person name="Wang Z."/>
            <person name="Yang X."/>
            <person name="Kozik A."/>
            <person name="Arikit S."/>
            <person name="Song C."/>
            <person name="Xia L."/>
            <person name="Froenicke L."/>
            <person name="Lavelle D.O."/>
            <person name="Truco M.J."/>
            <person name="Xia R."/>
            <person name="Zhu S."/>
            <person name="Xu C."/>
            <person name="Xu H."/>
            <person name="Xu X."/>
            <person name="Cox K."/>
            <person name="Korf I."/>
            <person name="Meyers B.C."/>
            <person name="Michelmore R.W."/>
        </authorList>
    </citation>
    <scope>NUCLEOTIDE SEQUENCE [LARGE SCALE GENOMIC DNA]</scope>
    <source>
        <strain evidence="2">cv. Salinas</strain>
        <tissue evidence="1">Seedlings</tissue>
    </source>
</reference>
<name>A0A9R1XL94_LACSA</name>
<comment type="caution">
    <text evidence="1">The sequence shown here is derived from an EMBL/GenBank/DDBJ whole genome shotgun (WGS) entry which is preliminary data.</text>
</comment>
<sequence length="129" mass="14206">MANNNTDQVPPRVLVNRMSDQAVFPFGFILSSSKTLNIPPNWWDQTEVPTDLRFIVPVGVSFDIAPIPDVLPQSIKVMGGWISPLKEAPVSVAIVDDSGSDFEIKAGDQIAWMHTWCAIEPELVDVTTD</sequence>
<dbReference type="Proteomes" id="UP000235145">
    <property type="component" value="Unassembled WGS sequence"/>
</dbReference>
<accession>A0A9R1XL94</accession>
<dbReference type="EMBL" id="NBSK02000003">
    <property type="protein sequence ID" value="KAJ0217326.1"/>
    <property type="molecule type" value="Genomic_DNA"/>
</dbReference>
<gene>
    <name evidence="1" type="ORF">LSAT_V11C300139770</name>
</gene>
<dbReference type="GO" id="GO:0000287">
    <property type="term" value="F:magnesium ion binding"/>
    <property type="evidence" value="ECO:0000318"/>
    <property type="project" value="GO_Central"/>
</dbReference>
<dbReference type="InterPro" id="IPR036157">
    <property type="entry name" value="dUTPase-like_sf"/>
</dbReference>
<evidence type="ECO:0000313" key="1">
    <source>
        <dbReference type="EMBL" id="KAJ0217326.1"/>
    </source>
</evidence>
<organism evidence="1 2">
    <name type="scientific">Lactuca sativa</name>
    <name type="common">Garden lettuce</name>
    <dbReference type="NCBI Taxonomy" id="4236"/>
    <lineage>
        <taxon>Eukaryota</taxon>
        <taxon>Viridiplantae</taxon>
        <taxon>Streptophyta</taxon>
        <taxon>Embryophyta</taxon>
        <taxon>Tracheophyta</taxon>
        <taxon>Spermatophyta</taxon>
        <taxon>Magnoliopsida</taxon>
        <taxon>eudicotyledons</taxon>
        <taxon>Gunneridae</taxon>
        <taxon>Pentapetalae</taxon>
        <taxon>asterids</taxon>
        <taxon>campanulids</taxon>
        <taxon>Asterales</taxon>
        <taxon>Asteraceae</taxon>
        <taxon>Cichorioideae</taxon>
        <taxon>Cichorieae</taxon>
        <taxon>Lactucinae</taxon>
        <taxon>Lactuca</taxon>
    </lineage>
</organism>
<dbReference type="GO" id="GO:0004170">
    <property type="term" value="F:dUTP diphosphatase activity"/>
    <property type="evidence" value="ECO:0000318"/>
    <property type="project" value="GO_Central"/>
</dbReference>
<keyword evidence="2" id="KW-1185">Reference proteome</keyword>
<dbReference type="Gene3D" id="2.70.40.10">
    <property type="match status" value="1"/>
</dbReference>
<protein>
    <submittedName>
        <fullName evidence="1">Uncharacterized protein</fullName>
    </submittedName>
</protein>
<proteinExistence type="predicted"/>
<dbReference type="SUPFAM" id="SSF51283">
    <property type="entry name" value="dUTPase-like"/>
    <property type="match status" value="1"/>
</dbReference>
<dbReference type="InterPro" id="IPR008181">
    <property type="entry name" value="dUTPase"/>
</dbReference>